<dbReference type="PRINTS" id="PR00935">
    <property type="entry name" value="BAND41"/>
</dbReference>
<dbReference type="SUPFAM" id="SSF47031">
    <property type="entry name" value="Second domain of FERM"/>
    <property type="match status" value="1"/>
</dbReference>
<dbReference type="InterPro" id="IPR036691">
    <property type="entry name" value="Endo/exonu/phosph_ase_sf"/>
</dbReference>
<dbReference type="InterPro" id="IPR019749">
    <property type="entry name" value="Band_41_domain"/>
</dbReference>
<keyword evidence="5" id="KW-1185">Reference proteome</keyword>
<dbReference type="EMBL" id="JAVRJZ010000001">
    <property type="protein sequence ID" value="KAK2728083.1"/>
    <property type="molecule type" value="Genomic_DNA"/>
</dbReference>
<dbReference type="InterPro" id="IPR014352">
    <property type="entry name" value="FERM/acyl-CoA-bd_prot_sf"/>
</dbReference>
<sequence>MISMQLVKTNSWLLAGVGLMMSPAAYRTMLKWTPINEMILFARFATTHTKLSVIVCYTLTNKADDDVKDGFCETLQAVTKDIPKHDVLCVVGDLNAKVGADRKYCPEVLGPHGLDQIKENGALLVDFALNNDLFVGGTLFEHKYVHKYIWTSPDGSTRNQIDHFLIARRWPTSLLDVRGYRRADAQSDHMLIIVHIQIKLHAQKKIKQDMKKLFLSRRKTKQPHPQSNGAVRGGLQSFQQSIQPVKTNKNLLVCKVIVLDGTDLTVEVSKKALGSDLLEQVFYSLDLTEKDYFGLQYTDVNHVQHWLDPTKLLKKQVELAVGLKFLEFGPPFTFRLRVKFYSSEPNNLREELTRYQFFLQLKQDIQTGRLECQLQTAVELSALALQSECGDYDSDVHNAAFVSEFRFVPNQTEEMEEMILEEFKKCKGSTPAQAEMNYLNKAKWLEMYGVDNHRVWGKDGCEYSLGLTPTGILVFEKTQKIGLFFWPKITKLDFKKKKLSVVVVEDDEEGREQEHTFVF</sequence>
<comment type="caution">
    <text evidence="4">The sequence shown here is derived from an EMBL/GenBank/DDBJ whole genome shotgun (WGS) entry which is preliminary data.</text>
</comment>
<dbReference type="SUPFAM" id="SSF54236">
    <property type="entry name" value="Ubiquitin-like"/>
    <property type="match status" value="1"/>
</dbReference>
<feature type="non-terminal residue" evidence="4">
    <location>
        <position position="519"/>
    </location>
</feature>
<dbReference type="SMART" id="SM01196">
    <property type="entry name" value="FERM_C"/>
    <property type="match status" value="1"/>
</dbReference>
<dbReference type="Proteomes" id="UP001187531">
    <property type="component" value="Unassembled WGS sequence"/>
</dbReference>
<dbReference type="SUPFAM" id="SSF56219">
    <property type="entry name" value="DNase I-like"/>
    <property type="match status" value="1"/>
</dbReference>
<comment type="subcellular location">
    <subcellularLocation>
        <location evidence="1">Cell junction</location>
    </subcellularLocation>
</comment>
<dbReference type="CDD" id="cd14473">
    <property type="entry name" value="FERM_B-lobe"/>
    <property type="match status" value="1"/>
</dbReference>
<proteinExistence type="predicted"/>
<reference evidence="4" key="1">
    <citation type="submission" date="2023-07" db="EMBL/GenBank/DDBJ databases">
        <title>Chromosome-level genome assembly of Artemia franciscana.</title>
        <authorList>
            <person name="Jo E."/>
        </authorList>
    </citation>
    <scope>NUCLEOTIDE SEQUENCE</scope>
    <source>
        <tissue evidence="4">Whole body</tissue>
    </source>
</reference>
<dbReference type="InterPro" id="IPR000299">
    <property type="entry name" value="FERM_domain"/>
</dbReference>
<evidence type="ECO:0000259" key="3">
    <source>
        <dbReference type="PROSITE" id="PS50057"/>
    </source>
</evidence>
<keyword evidence="2" id="KW-0965">Cell junction</keyword>
<dbReference type="InterPro" id="IPR011993">
    <property type="entry name" value="PH-like_dom_sf"/>
</dbReference>
<dbReference type="Pfam" id="PF09380">
    <property type="entry name" value="FERM_C"/>
    <property type="match status" value="1"/>
</dbReference>
<feature type="domain" description="FERM" evidence="3">
    <location>
        <begin position="252"/>
        <end position="519"/>
    </location>
</feature>
<dbReference type="InterPro" id="IPR018979">
    <property type="entry name" value="FERM_N"/>
</dbReference>
<dbReference type="PANTHER" id="PTHR23280">
    <property type="entry name" value="4.1 G PROTEIN"/>
    <property type="match status" value="1"/>
</dbReference>
<dbReference type="Gene3D" id="3.10.20.90">
    <property type="entry name" value="Phosphatidylinositol 3-kinase Catalytic Subunit, Chain A, domain 1"/>
    <property type="match status" value="1"/>
</dbReference>
<dbReference type="Gene3D" id="1.20.80.10">
    <property type="match status" value="1"/>
</dbReference>
<dbReference type="FunFam" id="1.20.80.10:FF:000003">
    <property type="entry name" value="Tyrosine-protein phosphatase non-receptor type 4"/>
    <property type="match status" value="1"/>
</dbReference>
<dbReference type="GO" id="GO:0005856">
    <property type="term" value="C:cytoskeleton"/>
    <property type="evidence" value="ECO:0007669"/>
    <property type="project" value="TreeGrafter"/>
</dbReference>
<organism evidence="4 5">
    <name type="scientific">Artemia franciscana</name>
    <name type="common">Brine shrimp</name>
    <name type="synonym">Artemia sanfranciscana</name>
    <dbReference type="NCBI Taxonomy" id="6661"/>
    <lineage>
        <taxon>Eukaryota</taxon>
        <taxon>Metazoa</taxon>
        <taxon>Ecdysozoa</taxon>
        <taxon>Arthropoda</taxon>
        <taxon>Crustacea</taxon>
        <taxon>Branchiopoda</taxon>
        <taxon>Anostraca</taxon>
        <taxon>Artemiidae</taxon>
        <taxon>Artemia</taxon>
    </lineage>
</organism>
<dbReference type="CDD" id="cd17108">
    <property type="entry name" value="FERM_F1_EPB41L5_like"/>
    <property type="match status" value="1"/>
</dbReference>
<dbReference type="Gene3D" id="2.30.29.30">
    <property type="entry name" value="Pleckstrin-homology domain (PH domain)/Phosphotyrosine-binding domain (PTB)"/>
    <property type="match status" value="1"/>
</dbReference>
<dbReference type="AlphaFoldDB" id="A0AA88LE23"/>
<dbReference type="CDD" id="cd09076">
    <property type="entry name" value="L1-EN"/>
    <property type="match status" value="1"/>
</dbReference>
<dbReference type="GO" id="GO:0070161">
    <property type="term" value="C:anchoring junction"/>
    <property type="evidence" value="ECO:0007669"/>
    <property type="project" value="UniProtKB-SubCell"/>
</dbReference>
<dbReference type="Gene3D" id="3.60.10.10">
    <property type="entry name" value="Endonuclease/exonuclease/phosphatase"/>
    <property type="match status" value="1"/>
</dbReference>
<evidence type="ECO:0000256" key="2">
    <source>
        <dbReference type="ARBA" id="ARBA00022949"/>
    </source>
</evidence>
<dbReference type="PANTHER" id="PTHR23280:SF25">
    <property type="entry name" value="MOESIN_EZRIN_RADIXIN HOMOLOG 1"/>
    <property type="match status" value="1"/>
</dbReference>
<dbReference type="GO" id="GO:0031032">
    <property type="term" value="P:actomyosin structure organization"/>
    <property type="evidence" value="ECO:0007669"/>
    <property type="project" value="TreeGrafter"/>
</dbReference>
<dbReference type="Pfam" id="PF09379">
    <property type="entry name" value="FERM_N"/>
    <property type="match status" value="1"/>
</dbReference>
<dbReference type="SMART" id="SM00295">
    <property type="entry name" value="B41"/>
    <property type="match status" value="1"/>
</dbReference>
<dbReference type="InterPro" id="IPR029071">
    <property type="entry name" value="Ubiquitin-like_domsf"/>
</dbReference>
<evidence type="ECO:0000313" key="5">
    <source>
        <dbReference type="Proteomes" id="UP001187531"/>
    </source>
</evidence>
<dbReference type="InterPro" id="IPR019748">
    <property type="entry name" value="FERM_central"/>
</dbReference>
<evidence type="ECO:0000313" key="4">
    <source>
        <dbReference type="EMBL" id="KAK2728083.1"/>
    </source>
</evidence>
<evidence type="ECO:0000256" key="1">
    <source>
        <dbReference type="ARBA" id="ARBA00004282"/>
    </source>
</evidence>
<dbReference type="InterPro" id="IPR035963">
    <property type="entry name" value="FERM_2"/>
</dbReference>
<dbReference type="GO" id="GO:0009887">
    <property type="term" value="P:animal organ morphogenesis"/>
    <property type="evidence" value="ECO:0007669"/>
    <property type="project" value="UniProtKB-ARBA"/>
</dbReference>
<protein>
    <recommendedName>
        <fullName evidence="3">FERM domain-containing protein</fullName>
    </recommendedName>
</protein>
<dbReference type="PROSITE" id="PS50057">
    <property type="entry name" value="FERM_3"/>
    <property type="match status" value="1"/>
</dbReference>
<dbReference type="GO" id="GO:0071944">
    <property type="term" value="C:cell periphery"/>
    <property type="evidence" value="ECO:0007669"/>
    <property type="project" value="UniProtKB-ARBA"/>
</dbReference>
<name>A0AA88LE23_ARTSF</name>
<dbReference type="SUPFAM" id="SSF50729">
    <property type="entry name" value="PH domain-like"/>
    <property type="match status" value="1"/>
</dbReference>
<dbReference type="InterPro" id="IPR018980">
    <property type="entry name" value="FERM_PH-like_C"/>
</dbReference>
<dbReference type="FunFam" id="3.10.20.90:FF:000024">
    <property type="entry name" value="Erythrocyte membrane protein band 4.1-like 5"/>
    <property type="match status" value="1"/>
</dbReference>
<accession>A0AA88LE23</accession>
<dbReference type="Pfam" id="PF00373">
    <property type="entry name" value="FERM_M"/>
    <property type="match status" value="1"/>
</dbReference>
<gene>
    <name evidence="4" type="ORF">QYM36_008530</name>
</gene>
<dbReference type="GO" id="GO:0048731">
    <property type="term" value="P:system development"/>
    <property type="evidence" value="ECO:0007669"/>
    <property type="project" value="UniProtKB-ARBA"/>
</dbReference>